<dbReference type="EMBL" id="PIOD01000014">
    <property type="protein sequence ID" value="RDW17316.1"/>
    <property type="molecule type" value="Genomic_DNA"/>
</dbReference>
<reference evidence="5" key="1">
    <citation type="submission" date="2017-11" db="EMBL/GenBank/DDBJ databases">
        <authorList>
            <person name="Zhu W."/>
        </authorList>
    </citation>
    <scope>NUCLEOTIDE SEQUENCE [LARGE SCALE GENOMIC DNA]</scope>
    <source>
        <strain evidence="5">CAU 1051</strain>
    </source>
</reference>
<feature type="compositionally biased region" description="Low complexity" evidence="1">
    <location>
        <begin position="103"/>
        <end position="115"/>
    </location>
</feature>
<gene>
    <name evidence="4" type="ORF">CWR45_13070</name>
</gene>
<dbReference type="InterPro" id="IPR009739">
    <property type="entry name" value="LprI-like_N"/>
</dbReference>
<keyword evidence="5" id="KW-1185">Reference proteome</keyword>
<sequence length="238" mass="26530">MGNNRKILLIMLTVVLAAILAACGNSSAKSNAKSDNESANNSSTQDANDDSLNKVITNEDKNITENASEGANHTELENQENPANHTVTNSNDEDDTADSTATNSNNEESSKSSNSDIEITESKKEAFQKKLNDTKMKADGMEATDTSTFALKKLENDRWDVWDDLLNEVYGVLENQLSAEDMDHLRDEQRNWIEYRDNSALEASLKYKGGTQEHLEYVSVLANLTEERCYELVEGYMK</sequence>
<protein>
    <recommendedName>
        <fullName evidence="3">Lysozyme inhibitor LprI-like N-terminal domain-containing protein</fullName>
    </recommendedName>
</protein>
<dbReference type="PANTHER" id="PTHR39176:SF1">
    <property type="entry name" value="PERIPLASMIC PROTEIN"/>
    <property type="match status" value="1"/>
</dbReference>
<dbReference type="Gene3D" id="1.20.1270.180">
    <property type="match status" value="1"/>
</dbReference>
<evidence type="ECO:0000256" key="2">
    <source>
        <dbReference type="SAM" id="SignalP"/>
    </source>
</evidence>
<keyword evidence="2" id="KW-0732">Signal</keyword>
<name>A0A3D8PMG0_9BACI</name>
<feature type="domain" description="Lysozyme inhibitor LprI-like N-terminal" evidence="3">
    <location>
        <begin position="145"/>
        <end position="232"/>
    </location>
</feature>
<dbReference type="PANTHER" id="PTHR39176">
    <property type="entry name" value="PERIPLASMIC PROTEIN-RELATED"/>
    <property type="match status" value="1"/>
</dbReference>
<feature type="compositionally biased region" description="Low complexity" evidence="1">
    <location>
        <begin position="27"/>
        <end position="43"/>
    </location>
</feature>
<dbReference type="RefSeq" id="WP_115750327.1">
    <property type="nucleotide sequence ID" value="NZ_PIOD01000014.1"/>
</dbReference>
<feature type="chain" id="PRO_5038544781" description="Lysozyme inhibitor LprI-like N-terminal domain-containing protein" evidence="2">
    <location>
        <begin position="29"/>
        <end position="238"/>
    </location>
</feature>
<proteinExistence type="predicted"/>
<feature type="signal peptide" evidence="2">
    <location>
        <begin position="1"/>
        <end position="28"/>
    </location>
</feature>
<feature type="region of interest" description="Disordered" evidence="1">
    <location>
        <begin position="27"/>
        <end position="120"/>
    </location>
</feature>
<dbReference type="Pfam" id="PF07007">
    <property type="entry name" value="LprI"/>
    <property type="match status" value="1"/>
</dbReference>
<evidence type="ECO:0000313" key="4">
    <source>
        <dbReference type="EMBL" id="RDW17316.1"/>
    </source>
</evidence>
<feature type="compositionally biased region" description="Polar residues" evidence="1">
    <location>
        <begin position="79"/>
        <end position="90"/>
    </location>
</feature>
<dbReference type="Proteomes" id="UP000256520">
    <property type="component" value="Unassembled WGS sequence"/>
</dbReference>
<dbReference type="OrthoDB" id="2438161at2"/>
<dbReference type="PROSITE" id="PS51257">
    <property type="entry name" value="PROKAR_LIPOPROTEIN"/>
    <property type="match status" value="1"/>
</dbReference>
<comment type="caution">
    <text evidence="4">The sequence shown here is derived from an EMBL/GenBank/DDBJ whole genome shotgun (WGS) entry which is preliminary data.</text>
</comment>
<evidence type="ECO:0000259" key="3">
    <source>
        <dbReference type="Pfam" id="PF07007"/>
    </source>
</evidence>
<accession>A0A3D8PMG0</accession>
<dbReference type="AlphaFoldDB" id="A0A3D8PMG0"/>
<evidence type="ECO:0000313" key="5">
    <source>
        <dbReference type="Proteomes" id="UP000256520"/>
    </source>
</evidence>
<organism evidence="4 5">
    <name type="scientific">Oceanobacillus chungangensis</name>
    <dbReference type="NCBI Taxonomy" id="1229152"/>
    <lineage>
        <taxon>Bacteria</taxon>
        <taxon>Bacillati</taxon>
        <taxon>Bacillota</taxon>
        <taxon>Bacilli</taxon>
        <taxon>Bacillales</taxon>
        <taxon>Bacillaceae</taxon>
        <taxon>Oceanobacillus</taxon>
    </lineage>
</organism>
<evidence type="ECO:0000256" key="1">
    <source>
        <dbReference type="SAM" id="MobiDB-lite"/>
    </source>
</evidence>